<dbReference type="Pfam" id="PF15824">
    <property type="entry name" value="SPATA9"/>
    <property type="match status" value="2"/>
</dbReference>
<dbReference type="STRING" id="9483.ENSCJAP00000077967"/>
<evidence type="ECO:0000313" key="3">
    <source>
        <dbReference type="Proteomes" id="UP000008225"/>
    </source>
</evidence>
<sequence>MPIKPVGWMCGQVLKNFSGRIEGIQKVIMDLVDEFKDEFPTILRLSQSNQKREPAQKTSKIGMAIALAKINRETLIRGLNSISRSSKSVAKLLHPRLACRLLELRHISAHLLREVNAPRQYLCNMQAVQEARQHQLLGRPQGTYNHGRRQRGNQHFTWLEKEEEREVRKGSLFEIISFPAKTALTSIIYASYAALIYLAVYVNAVLEKVKNIFQEEEAIRQSREESENCRKAFSEPVLSEPTFPDGEIKAKPYRSLPERPDISCYAKLPANKQSNKIQVLHSVFDQSAEMDEQI</sequence>
<evidence type="ECO:0000313" key="2">
    <source>
        <dbReference type="Ensembl" id="ENSCJAP00000077967.1"/>
    </source>
</evidence>
<reference evidence="2" key="3">
    <citation type="submission" date="2025-09" db="UniProtKB">
        <authorList>
            <consortium name="Ensembl"/>
        </authorList>
    </citation>
    <scope>IDENTIFICATION</scope>
</reference>
<feature type="transmembrane region" description="Helical" evidence="1">
    <location>
        <begin position="187"/>
        <end position="206"/>
    </location>
</feature>
<dbReference type="Bgee" id="ENSCJAG00000010268">
    <property type="expression patterns" value="Expressed in heart"/>
</dbReference>
<organism evidence="2 3">
    <name type="scientific">Callithrix jacchus</name>
    <name type="common">White-tufted-ear marmoset</name>
    <name type="synonym">Simia Jacchus</name>
    <dbReference type="NCBI Taxonomy" id="9483"/>
    <lineage>
        <taxon>Eukaryota</taxon>
        <taxon>Metazoa</taxon>
        <taxon>Chordata</taxon>
        <taxon>Craniata</taxon>
        <taxon>Vertebrata</taxon>
        <taxon>Euteleostomi</taxon>
        <taxon>Mammalia</taxon>
        <taxon>Eutheria</taxon>
        <taxon>Euarchontoglires</taxon>
        <taxon>Primates</taxon>
        <taxon>Haplorrhini</taxon>
        <taxon>Platyrrhini</taxon>
        <taxon>Cebidae</taxon>
        <taxon>Callitrichinae</taxon>
        <taxon>Callithrix</taxon>
        <taxon>Callithrix</taxon>
    </lineage>
</organism>
<accession>A0A5F4WJV5</accession>
<proteinExistence type="predicted"/>
<keyword evidence="3" id="KW-1185">Reference proteome</keyword>
<dbReference type="RefSeq" id="XP_054108088.1">
    <property type="nucleotide sequence ID" value="XM_054252113.1"/>
</dbReference>
<name>A0A5F4WJV5_CALJA</name>
<keyword evidence="1" id="KW-0812">Transmembrane</keyword>
<keyword evidence="1" id="KW-1133">Transmembrane helix</keyword>
<dbReference type="InParanoid" id="A0A5F4WJV5"/>
<protein>
    <submittedName>
        <fullName evidence="2">Spermatosis associated 9</fullName>
    </submittedName>
</protein>
<reference evidence="2" key="2">
    <citation type="submission" date="2025-08" db="UniProtKB">
        <authorList>
            <consortium name="Ensembl"/>
        </authorList>
    </citation>
    <scope>IDENTIFICATION</scope>
</reference>
<dbReference type="AlphaFoldDB" id="A0A5F4WJV5"/>
<dbReference type="GeneID" id="100405680"/>
<dbReference type="GeneTree" id="ENSGT00390000014160"/>
<dbReference type="InterPro" id="IPR031659">
    <property type="entry name" value="SPATA9"/>
</dbReference>
<gene>
    <name evidence="2" type="primary">SPATA9</name>
</gene>
<dbReference type="PANTHER" id="PTHR35669:SF1">
    <property type="entry name" value="SPERMATOGENESIS-ASSOCIATED PROTEIN 9"/>
    <property type="match status" value="1"/>
</dbReference>
<dbReference type="PANTHER" id="PTHR35669">
    <property type="entry name" value="SPERMATOGENESIS-ASSOCIATED PROTEIN 9"/>
    <property type="match status" value="1"/>
</dbReference>
<dbReference type="Proteomes" id="UP000008225">
    <property type="component" value="Chromosome 2"/>
</dbReference>
<dbReference type="OMA" id="LSEPMFP"/>
<dbReference type="OrthoDB" id="9442549at2759"/>
<reference evidence="2" key="1">
    <citation type="submission" date="2009-03" db="EMBL/GenBank/DDBJ databases">
        <authorList>
            <person name="Warren W."/>
            <person name="Ye L."/>
            <person name="Minx P."/>
            <person name="Worley K."/>
            <person name="Gibbs R."/>
            <person name="Wilson R.K."/>
        </authorList>
    </citation>
    <scope>NUCLEOTIDE SEQUENCE [LARGE SCALE GENOMIC DNA]</scope>
</reference>
<dbReference type="CTD" id="83890"/>
<dbReference type="Ensembl" id="ENSCJAT00000115208.2">
    <property type="protein sequence ID" value="ENSCJAP00000077967.1"/>
    <property type="gene ID" value="ENSCJAG00000010268.5"/>
</dbReference>
<evidence type="ECO:0000256" key="1">
    <source>
        <dbReference type="SAM" id="Phobius"/>
    </source>
</evidence>
<keyword evidence="1" id="KW-0472">Membrane</keyword>